<accession>A0A9P4SIX6</accession>
<dbReference type="Proteomes" id="UP000799429">
    <property type="component" value="Unassembled WGS sequence"/>
</dbReference>
<name>A0A9P4SIX6_9PEZI</name>
<feature type="compositionally biased region" description="Pro residues" evidence="1">
    <location>
        <begin position="415"/>
        <end position="428"/>
    </location>
</feature>
<feature type="compositionally biased region" description="Pro residues" evidence="1">
    <location>
        <begin position="178"/>
        <end position="188"/>
    </location>
</feature>
<feature type="region of interest" description="Disordered" evidence="1">
    <location>
        <begin position="361"/>
        <end position="428"/>
    </location>
</feature>
<feature type="compositionally biased region" description="Polar residues" evidence="1">
    <location>
        <begin position="377"/>
        <end position="386"/>
    </location>
</feature>
<dbReference type="EMBL" id="MU006089">
    <property type="protein sequence ID" value="KAF2843796.1"/>
    <property type="molecule type" value="Genomic_DNA"/>
</dbReference>
<evidence type="ECO:0000256" key="1">
    <source>
        <dbReference type="SAM" id="MobiDB-lite"/>
    </source>
</evidence>
<protein>
    <submittedName>
        <fullName evidence="2">Uncharacterized protein</fullName>
    </submittedName>
</protein>
<organism evidence="2 3">
    <name type="scientific">Patellaria atrata CBS 101060</name>
    <dbReference type="NCBI Taxonomy" id="1346257"/>
    <lineage>
        <taxon>Eukaryota</taxon>
        <taxon>Fungi</taxon>
        <taxon>Dikarya</taxon>
        <taxon>Ascomycota</taxon>
        <taxon>Pezizomycotina</taxon>
        <taxon>Dothideomycetes</taxon>
        <taxon>Dothideomycetes incertae sedis</taxon>
        <taxon>Patellariales</taxon>
        <taxon>Patellariaceae</taxon>
        <taxon>Patellaria</taxon>
    </lineage>
</organism>
<reference evidence="2" key="1">
    <citation type="journal article" date="2020" name="Stud. Mycol.">
        <title>101 Dothideomycetes genomes: a test case for predicting lifestyles and emergence of pathogens.</title>
        <authorList>
            <person name="Haridas S."/>
            <person name="Albert R."/>
            <person name="Binder M."/>
            <person name="Bloem J."/>
            <person name="Labutti K."/>
            <person name="Salamov A."/>
            <person name="Andreopoulos B."/>
            <person name="Baker S."/>
            <person name="Barry K."/>
            <person name="Bills G."/>
            <person name="Bluhm B."/>
            <person name="Cannon C."/>
            <person name="Castanera R."/>
            <person name="Culley D."/>
            <person name="Daum C."/>
            <person name="Ezra D."/>
            <person name="Gonzalez J."/>
            <person name="Henrissat B."/>
            <person name="Kuo A."/>
            <person name="Liang C."/>
            <person name="Lipzen A."/>
            <person name="Lutzoni F."/>
            <person name="Magnuson J."/>
            <person name="Mondo S."/>
            <person name="Nolan M."/>
            <person name="Ohm R."/>
            <person name="Pangilinan J."/>
            <person name="Park H.-J."/>
            <person name="Ramirez L."/>
            <person name="Alfaro M."/>
            <person name="Sun H."/>
            <person name="Tritt A."/>
            <person name="Yoshinaga Y."/>
            <person name="Zwiers L.-H."/>
            <person name="Turgeon B."/>
            <person name="Goodwin S."/>
            <person name="Spatafora J."/>
            <person name="Crous P."/>
            <person name="Grigoriev I."/>
        </authorList>
    </citation>
    <scope>NUCLEOTIDE SEQUENCE</scope>
    <source>
        <strain evidence="2">CBS 101060</strain>
    </source>
</reference>
<dbReference type="AlphaFoldDB" id="A0A9P4SIX6"/>
<feature type="compositionally biased region" description="Basic and acidic residues" evidence="1">
    <location>
        <begin position="117"/>
        <end position="135"/>
    </location>
</feature>
<feature type="compositionally biased region" description="Low complexity" evidence="1">
    <location>
        <begin position="10"/>
        <end position="24"/>
    </location>
</feature>
<feature type="region of interest" description="Disordered" evidence="1">
    <location>
        <begin position="1"/>
        <end position="269"/>
    </location>
</feature>
<feature type="compositionally biased region" description="Basic and acidic residues" evidence="1">
    <location>
        <begin position="53"/>
        <end position="65"/>
    </location>
</feature>
<sequence>MSWRPGRTDSSSSKSGGSSIFKSGWHPEGKGGGKESWRGDFKGINQVAGWMGKSRDKPQEKEEHMSTPLSSLKDPSSFGPPPKHINYHGAAAMPHKTTPDKSGWGAPMSQEELQAMEEEKRQREEAERLAEEEANKPPPGPYKRDTTGLNTSHLPPPPVRRLDRGDGSGPASATVQRAPPPKLPPRLPPRQNEHPDEFTPPPPPSYSESVAQPPATKSYLNQGAMDKLGRAGVSVPGFNIGRTASPPIPARSPSTTLPPPTSPLGTDNGQFSELQARFKGLSTRQPSTTETPSAGTTFAQKQAALKTAQSFRNDPASVSLADARSAAFTANNFRERHGEQVAQGWKTANGFNQKHGVVNRLNGYAGGSQEGVRSPPIASSPTTTDMPVNLVGSLGKKPPPPPPPKKKELGGVAVVPPPVPLGSKPRPS</sequence>
<dbReference type="OrthoDB" id="3357271at2759"/>
<keyword evidence="3" id="KW-1185">Reference proteome</keyword>
<feature type="compositionally biased region" description="Pro residues" evidence="1">
    <location>
        <begin position="246"/>
        <end position="262"/>
    </location>
</feature>
<evidence type="ECO:0000313" key="2">
    <source>
        <dbReference type="EMBL" id="KAF2843796.1"/>
    </source>
</evidence>
<proteinExistence type="predicted"/>
<feature type="compositionally biased region" description="Basic and acidic residues" evidence="1">
    <location>
        <begin position="25"/>
        <end position="41"/>
    </location>
</feature>
<comment type="caution">
    <text evidence="2">The sequence shown here is derived from an EMBL/GenBank/DDBJ whole genome shotgun (WGS) entry which is preliminary data.</text>
</comment>
<gene>
    <name evidence="2" type="ORF">M501DRAFT_926044</name>
</gene>
<evidence type="ECO:0000313" key="3">
    <source>
        <dbReference type="Proteomes" id="UP000799429"/>
    </source>
</evidence>